<reference evidence="7 8" key="1">
    <citation type="journal article" date="2014" name="Genome Announc.">
        <title>Draft Genome Sequences of Marine Flavobacterium Algibacter lectus Strains SS8 and NR4.</title>
        <authorList>
            <person name="Takatani N."/>
            <person name="Nakanishi M."/>
            <person name="Meirelles P."/>
            <person name="Mino S."/>
            <person name="Suda W."/>
            <person name="Oshima K."/>
            <person name="Hattori M."/>
            <person name="Ohkuma M."/>
            <person name="Hosokawa M."/>
            <person name="Miyashita K."/>
            <person name="Thompson F.L."/>
            <person name="Niwa A."/>
            <person name="Sawabe T."/>
            <person name="Sawabe T."/>
        </authorList>
    </citation>
    <scope>NUCLEOTIDE SEQUENCE [LARGE SCALE GENOMIC DNA]</scope>
    <source>
        <strain evidence="8">JCM19274</strain>
    </source>
</reference>
<evidence type="ECO:0000256" key="4">
    <source>
        <dbReference type="ARBA" id="ARBA00023136"/>
    </source>
</evidence>
<protein>
    <recommendedName>
        <fullName evidence="6">RagB/SusD domain-containing protein</fullName>
    </recommendedName>
</protein>
<dbReference type="InterPro" id="IPR011990">
    <property type="entry name" value="TPR-like_helical_dom_sf"/>
</dbReference>
<dbReference type="Gene3D" id="1.25.40.390">
    <property type="match status" value="1"/>
</dbReference>
<dbReference type="EMBL" id="BBNU01000022">
    <property type="protein sequence ID" value="GAL82185.1"/>
    <property type="molecule type" value="Genomic_DNA"/>
</dbReference>
<accession>A0A090WYI2</accession>
<dbReference type="RefSeq" id="WP_042500788.1">
    <property type="nucleotide sequence ID" value="NZ_BBNU01000022.1"/>
</dbReference>
<dbReference type="SUPFAM" id="SSF48452">
    <property type="entry name" value="TPR-like"/>
    <property type="match status" value="1"/>
</dbReference>
<evidence type="ECO:0000313" key="7">
    <source>
        <dbReference type="EMBL" id="GAL82185.1"/>
    </source>
</evidence>
<feature type="domain" description="RagB/SusD" evidence="6">
    <location>
        <begin position="160"/>
        <end position="250"/>
    </location>
</feature>
<dbReference type="AlphaFoldDB" id="A0A090WYI2"/>
<evidence type="ECO:0000256" key="5">
    <source>
        <dbReference type="ARBA" id="ARBA00023237"/>
    </source>
</evidence>
<dbReference type="Pfam" id="PF07980">
    <property type="entry name" value="SusD_RagB"/>
    <property type="match status" value="1"/>
</dbReference>
<comment type="subcellular location">
    <subcellularLocation>
        <location evidence="1">Cell outer membrane</location>
    </subcellularLocation>
</comment>
<sequence>MEDLDDAISNAPDLRAKFFINKSYAKALKAKVLLYQGNYPQAAALAKEVLDTSGSDFQLAATVTEIFDNTSDALFNSSELLFGSRGITNEEDLRLGNFWGGGDYAELTDDYRNIFTGNVVINGQTINYDDNNRFFEDFSGGAGKFAEFFPFAGETFEMLYHMRMAELHLIYAEADARANNGVTTDALGALNAVRTRAGATTTGADGFETYPPASITLPEFLEAVRVEKWVELGTEMGEEWFDLVRYDAADGLGIVFKYQMLNHRQLILINLFYLFHQNPFNLVVML</sequence>
<evidence type="ECO:0000256" key="2">
    <source>
        <dbReference type="ARBA" id="ARBA00006275"/>
    </source>
</evidence>
<comment type="caution">
    <text evidence="7">The sequence shown here is derived from an EMBL/GenBank/DDBJ whole genome shotgun (WGS) entry which is preliminary data.</text>
</comment>
<comment type="similarity">
    <text evidence="2">Belongs to the SusD family.</text>
</comment>
<gene>
    <name evidence="7" type="ORF">JCM19274_83</name>
</gene>
<keyword evidence="3" id="KW-0732">Signal</keyword>
<keyword evidence="4" id="KW-0472">Membrane</keyword>
<proteinExistence type="inferred from homology"/>
<keyword evidence="5" id="KW-0998">Cell outer membrane</keyword>
<dbReference type="InterPro" id="IPR012944">
    <property type="entry name" value="SusD_RagB_dom"/>
</dbReference>
<organism evidence="7 8">
    <name type="scientific">Algibacter lectus</name>
    <dbReference type="NCBI Taxonomy" id="221126"/>
    <lineage>
        <taxon>Bacteria</taxon>
        <taxon>Pseudomonadati</taxon>
        <taxon>Bacteroidota</taxon>
        <taxon>Flavobacteriia</taxon>
        <taxon>Flavobacteriales</taxon>
        <taxon>Flavobacteriaceae</taxon>
        <taxon>Algibacter</taxon>
    </lineage>
</organism>
<dbReference type="Proteomes" id="UP000029643">
    <property type="component" value="Unassembled WGS sequence"/>
</dbReference>
<dbReference type="GO" id="GO:0009279">
    <property type="term" value="C:cell outer membrane"/>
    <property type="evidence" value="ECO:0007669"/>
    <property type="project" value="UniProtKB-SubCell"/>
</dbReference>
<evidence type="ECO:0000313" key="8">
    <source>
        <dbReference type="Proteomes" id="UP000029643"/>
    </source>
</evidence>
<evidence type="ECO:0000256" key="3">
    <source>
        <dbReference type="ARBA" id="ARBA00022729"/>
    </source>
</evidence>
<evidence type="ECO:0000259" key="6">
    <source>
        <dbReference type="Pfam" id="PF07980"/>
    </source>
</evidence>
<name>A0A090WYI2_9FLAO</name>
<evidence type="ECO:0000256" key="1">
    <source>
        <dbReference type="ARBA" id="ARBA00004442"/>
    </source>
</evidence>